<dbReference type="EMBL" id="KI968777">
    <property type="protein sequence ID" value="EUN23905.1"/>
    <property type="molecule type" value="Genomic_DNA"/>
</dbReference>
<reference evidence="1 2" key="1">
    <citation type="journal article" date="2013" name="PLoS Genet.">
        <title>Comparative genome structure, secondary metabolite, and effector coding capacity across Cochliobolus pathogens.</title>
        <authorList>
            <person name="Condon B.J."/>
            <person name="Leng Y."/>
            <person name="Wu D."/>
            <person name="Bushley K.E."/>
            <person name="Ohm R.A."/>
            <person name="Otillar R."/>
            <person name="Martin J."/>
            <person name="Schackwitz W."/>
            <person name="Grimwood J."/>
            <person name="MohdZainudin N."/>
            <person name="Xue C."/>
            <person name="Wang R."/>
            <person name="Manning V.A."/>
            <person name="Dhillon B."/>
            <person name="Tu Z.J."/>
            <person name="Steffenson B.J."/>
            <person name="Salamov A."/>
            <person name="Sun H."/>
            <person name="Lowry S."/>
            <person name="LaButti K."/>
            <person name="Han J."/>
            <person name="Copeland A."/>
            <person name="Lindquist E."/>
            <person name="Barry K."/>
            <person name="Schmutz J."/>
            <person name="Baker S.E."/>
            <person name="Ciuffetti L.M."/>
            <person name="Grigoriev I.V."/>
            <person name="Zhong S."/>
            <person name="Turgeon B.G."/>
        </authorList>
    </citation>
    <scope>NUCLEOTIDE SEQUENCE [LARGE SCALE GENOMIC DNA]</scope>
    <source>
        <strain evidence="1 2">FI3</strain>
    </source>
</reference>
<dbReference type="Proteomes" id="UP000054337">
    <property type="component" value="Unassembled WGS sequence"/>
</dbReference>
<dbReference type="AlphaFoldDB" id="W7EDC1"/>
<proteinExistence type="predicted"/>
<gene>
    <name evidence="1" type="ORF">COCVIDRAFT_107571</name>
</gene>
<keyword evidence="2" id="KW-1185">Reference proteome</keyword>
<protein>
    <submittedName>
        <fullName evidence="1">Uncharacterized protein</fullName>
    </submittedName>
</protein>
<accession>W7EDC1</accession>
<name>W7EDC1_BIPV3</name>
<feature type="non-terminal residue" evidence="1">
    <location>
        <position position="1"/>
    </location>
</feature>
<sequence length="114" mass="12937">DTNVDVLKVFTTRSLSRLTHVPTRVKSYYCCIILSIELTKHFIISGERHSIANRGSCHKSLMVHHDFEAPPPASASFPFRQLNSHHSTAMHRHTMRLSRLGTEKSLHKHQVGLG</sequence>
<dbReference type="HOGENOM" id="CLU_2126867_0_0_1"/>
<evidence type="ECO:0000313" key="2">
    <source>
        <dbReference type="Proteomes" id="UP000054337"/>
    </source>
</evidence>
<dbReference type="GeneID" id="26249258"/>
<evidence type="ECO:0000313" key="1">
    <source>
        <dbReference type="EMBL" id="EUN23905.1"/>
    </source>
</evidence>
<organism evidence="1 2">
    <name type="scientific">Bipolaris victoriae (strain FI3)</name>
    <name type="common">Victoria blight of oats agent</name>
    <name type="synonym">Cochliobolus victoriae</name>
    <dbReference type="NCBI Taxonomy" id="930091"/>
    <lineage>
        <taxon>Eukaryota</taxon>
        <taxon>Fungi</taxon>
        <taxon>Dikarya</taxon>
        <taxon>Ascomycota</taxon>
        <taxon>Pezizomycotina</taxon>
        <taxon>Dothideomycetes</taxon>
        <taxon>Pleosporomycetidae</taxon>
        <taxon>Pleosporales</taxon>
        <taxon>Pleosporineae</taxon>
        <taxon>Pleosporaceae</taxon>
        <taxon>Bipolaris</taxon>
    </lineage>
</organism>
<dbReference type="RefSeq" id="XP_014553481.1">
    <property type="nucleotide sequence ID" value="XM_014697995.1"/>
</dbReference>